<dbReference type="EMBL" id="HBHM01000916">
    <property type="protein sequence ID" value="CAD9721419.1"/>
    <property type="molecule type" value="Transcribed_RNA"/>
</dbReference>
<keyword evidence="2" id="KW-0328">Glycosyltransferase</keyword>
<keyword evidence="5" id="KW-0812">Transmembrane</keyword>
<dbReference type="GO" id="GO:0000139">
    <property type="term" value="C:Golgi membrane"/>
    <property type="evidence" value="ECO:0007669"/>
    <property type="project" value="TreeGrafter"/>
</dbReference>
<feature type="compositionally biased region" description="Polar residues" evidence="4">
    <location>
        <begin position="127"/>
        <end position="136"/>
    </location>
</feature>
<feature type="region of interest" description="Disordered" evidence="4">
    <location>
        <begin position="126"/>
        <end position="155"/>
    </location>
</feature>
<comment type="similarity">
    <text evidence="1">Belongs to the glycosyltransferase 34 family.</text>
</comment>
<proteinExistence type="inferred from homology"/>
<reference evidence="6" key="1">
    <citation type="submission" date="2021-01" db="EMBL/GenBank/DDBJ databases">
        <authorList>
            <person name="Corre E."/>
            <person name="Pelletier E."/>
            <person name="Niang G."/>
            <person name="Scheremetjew M."/>
            <person name="Finn R."/>
            <person name="Kale V."/>
            <person name="Holt S."/>
            <person name="Cochrane G."/>
            <person name="Meng A."/>
            <person name="Brown T."/>
            <person name="Cohen L."/>
        </authorList>
    </citation>
    <scope>NUCLEOTIDE SEQUENCE</scope>
    <source>
        <strain evidence="6">RCC2335</strain>
    </source>
</reference>
<dbReference type="GO" id="GO:0006487">
    <property type="term" value="P:protein N-linked glycosylation"/>
    <property type="evidence" value="ECO:0007669"/>
    <property type="project" value="TreeGrafter"/>
</dbReference>
<evidence type="ECO:0000256" key="3">
    <source>
        <dbReference type="ARBA" id="ARBA00022679"/>
    </source>
</evidence>
<dbReference type="PANTHER" id="PTHR31306:SF4">
    <property type="entry name" value="ALPHA-1,2-GALACTOSYLTRANSFERASE"/>
    <property type="match status" value="1"/>
</dbReference>
<gene>
    <name evidence="6" type="ORF">CROS1312_LOCUS686</name>
</gene>
<keyword evidence="3" id="KW-0808">Transferase</keyword>
<dbReference type="AlphaFoldDB" id="A0A7S2T998"/>
<dbReference type="InterPro" id="IPR029044">
    <property type="entry name" value="Nucleotide-diphossugar_trans"/>
</dbReference>
<organism evidence="6">
    <name type="scientific">Chloropicon roscoffensis</name>
    <dbReference type="NCBI Taxonomy" id="1461544"/>
    <lineage>
        <taxon>Eukaryota</taxon>
        <taxon>Viridiplantae</taxon>
        <taxon>Chlorophyta</taxon>
        <taxon>Chloropicophyceae</taxon>
        <taxon>Chloropicales</taxon>
        <taxon>Chloropicaceae</taxon>
        <taxon>Chloropicon</taxon>
    </lineage>
</organism>
<protein>
    <submittedName>
        <fullName evidence="6">Uncharacterized protein</fullName>
    </submittedName>
</protein>
<evidence type="ECO:0000256" key="4">
    <source>
        <dbReference type="SAM" id="MobiDB-lite"/>
    </source>
</evidence>
<sequence length="660" mass="72178">MNSPAQQRTPGPGRWILLQCRERPGTLIAVVFFFALVVNLAFRPYFASTTAEVGQGVVSYDISGIQRAWPLELPQQAAEDGPTSAHKTVLSDASVNVATGTTEDLASLYEPAKGERGESVESEATLVGNSGESSPTEYARAVVSPGRRRKGPRNDGRLAYATTFRPGNAEALGAVLALSGQLNSTQPPLDLIVLVNDTGRLSARERAQLEGARNVDLVDVASVYDLLFLNTTVPLEFQRLKRGLYSYARFRETFEGRLRLLLWLLWDRDVIAYVNPKTIFSSDEERAGFGSLFGACPSNATLCAPGLYQPRCEATGNLGQAAAPDQDLFNPRVMVLRPDALAAKALLEVVEAARMSENTEILSTEANVLLTGLSGSPWRQLPPCYSDLVPANTTAADAWPMASPVAREVFEGTVKIVQGSDGDAANAALNLTSAANRLYSELRGFGYGTFTGRVLNSTRFTSHWDRYAVLREELRSGWDYVAWMDSDAMVKDLGVDLRQAISAAGEGADIIIGADWESRPKDVRPFPPVNTGMMVWRNTNWTLDFLDGFLDLELDYCKKCAESHCKRIVFHDQGCVDEYIMKRERDIQDHVQLFPVGVLQRKIGDGLKIDKKLTPRFNSNYTFVVHAAGLAGKEKVLRKALAPILESGSLALNASMGRGS</sequence>
<dbReference type="InterPro" id="IPR008630">
    <property type="entry name" value="Glyco_trans_34"/>
</dbReference>
<evidence type="ECO:0000256" key="1">
    <source>
        <dbReference type="ARBA" id="ARBA00005664"/>
    </source>
</evidence>
<keyword evidence="5" id="KW-0472">Membrane</keyword>
<keyword evidence="5" id="KW-1133">Transmembrane helix</keyword>
<evidence type="ECO:0000313" key="6">
    <source>
        <dbReference type="EMBL" id="CAD9721419.1"/>
    </source>
</evidence>
<evidence type="ECO:0000256" key="5">
    <source>
        <dbReference type="SAM" id="Phobius"/>
    </source>
</evidence>
<accession>A0A7S2T998</accession>
<evidence type="ECO:0000256" key="2">
    <source>
        <dbReference type="ARBA" id="ARBA00022676"/>
    </source>
</evidence>
<dbReference type="PANTHER" id="PTHR31306">
    <property type="entry name" value="ALPHA-1,6-MANNOSYLTRANSFERASE MNN11-RELATED"/>
    <property type="match status" value="1"/>
</dbReference>
<dbReference type="GO" id="GO:0016757">
    <property type="term" value="F:glycosyltransferase activity"/>
    <property type="evidence" value="ECO:0007669"/>
    <property type="project" value="UniProtKB-KW"/>
</dbReference>
<dbReference type="Gene3D" id="3.90.550.10">
    <property type="entry name" value="Spore Coat Polysaccharide Biosynthesis Protein SpsA, Chain A"/>
    <property type="match status" value="1"/>
</dbReference>
<feature type="transmembrane region" description="Helical" evidence="5">
    <location>
        <begin position="24"/>
        <end position="42"/>
    </location>
</feature>
<name>A0A7S2T998_9CHLO</name>